<dbReference type="InterPro" id="IPR057326">
    <property type="entry name" value="KR_dom"/>
</dbReference>
<evidence type="ECO:0000313" key="4">
    <source>
        <dbReference type="Proteomes" id="UP000198925"/>
    </source>
</evidence>
<dbReference type="SMART" id="SM00822">
    <property type="entry name" value="PKS_KR"/>
    <property type="match status" value="1"/>
</dbReference>
<dbReference type="PRINTS" id="PR00080">
    <property type="entry name" value="SDRFAMILY"/>
</dbReference>
<accession>A0A1G6XYE1</accession>
<dbReference type="Pfam" id="PF13561">
    <property type="entry name" value="adh_short_C2"/>
    <property type="match status" value="1"/>
</dbReference>
<evidence type="ECO:0000256" key="1">
    <source>
        <dbReference type="ARBA" id="ARBA00006484"/>
    </source>
</evidence>
<organism evidence="3 4">
    <name type="scientific">Belnapia rosea</name>
    <dbReference type="NCBI Taxonomy" id="938405"/>
    <lineage>
        <taxon>Bacteria</taxon>
        <taxon>Pseudomonadati</taxon>
        <taxon>Pseudomonadota</taxon>
        <taxon>Alphaproteobacteria</taxon>
        <taxon>Acetobacterales</taxon>
        <taxon>Roseomonadaceae</taxon>
        <taxon>Belnapia</taxon>
    </lineage>
</organism>
<dbReference type="OrthoDB" id="9796652at2"/>
<dbReference type="InterPro" id="IPR002347">
    <property type="entry name" value="SDR_fam"/>
</dbReference>
<reference evidence="3 4" key="1">
    <citation type="submission" date="2016-10" db="EMBL/GenBank/DDBJ databases">
        <authorList>
            <person name="de Groot N.N."/>
        </authorList>
    </citation>
    <scope>NUCLEOTIDE SEQUENCE [LARGE SCALE GENOMIC DNA]</scope>
    <source>
        <strain evidence="3 4">CPCC 100156</strain>
    </source>
</reference>
<dbReference type="PANTHER" id="PTHR42760">
    <property type="entry name" value="SHORT-CHAIN DEHYDROGENASES/REDUCTASES FAMILY MEMBER"/>
    <property type="match status" value="1"/>
</dbReference>
<evidence type="ECO:0000259" key="2">
    <source>
        <dbReference type="SMART" id="SM00822"/>
    </source>
</evidence>
<gene>
    <name evidence="3" type="ORF">SAMN04487779_101329</name>
</gene>
<dbReference type="PROSITE" id="PS00061">
    <property type="entry name" value="ADH_SHORT"/>
    <property type="match status" value="1"/>
</dbReference>
<dbReference type="FunFam" id="3.40.50.720:FF:000084">
    <property type="entry name" value="Short-chain dehydrogenase reductase"/>
    <property type="match status" value="1"/>
</dbReference>
<dbReference type="PRINTS" id="PR00081">
    <property type="entry name" value="GDHRDH"/>
</dbReference>
<dbReference type="STRING" id="938405.SAMN02927895_04575"/>
<dbReference type="EMBL" id="FMZX01000013">
    <property type="protein sequence ID" value="SDD83090.1"/>
    <property type="molecule type" value="Genomic_DNA"/>
</dbReference>
<comment type="similarity">
    <text evidence="1">Belongs to the short-chain dehydrogenases/reductases (SDR) family.</text>
</comment>
<dbReference type="NCBIfam" id="NF005559">
    <property type="entry name" value="PRK07231.1"/>
    <property type="match status" value="1"/>
</dbReference>
<dbReference type="InterPro" id="IPR020904">
    <property type="entry name" value="Sc_DH/Rdtase_CS"/>
</dbReference>
<dbReference type="Gene3D" id="3.40.50.720">
    <property type="entry name" value="NAD(P)-binding Rossmann-like Domain"/>
    <property type="match status" value="1"/>
</dbReference>
<dbReference type="SUPFAM" id="SSF51735">
    <property type="entry name" value="NAD(P)-binding Rossmann-fold domains"/>
    <property type="match status" value="1"/>
</dbReference>
<dbReference type="Proteomes" id="UP000198925">
    <property type="component" value="Unassembled WGS sequence"/>
</dbReference>
<dbReference type="AlphaFoldDB" id="A0A1G6XYE1"/>
<proteinExistence type="inferred from homology"/>
<dbReference type="InterPro" id="IPR036291">
    <property type="entry name" value="NAD(P)-bd_dom_sf"/>
</dbReference>
<dbReference type="GO" id="GO:0016616">
    <property type="term" value="F:oxidoreductase activity, acting on the CH-OH group of donors, NAD or NADP as acceptor"/>
    <property type="evidence" value="ECO:0007669"/>
    <property type="project" value="TreeGrafter"/>
</dbReference>
<name>A0A1G6XYE1_9PROT</name>
<evidence type="ECO:0000313" key="3">
    <source>
        <dbReference type="EMBL" id="SDD83090.1"/>
    </source>
</evidence>
<keyword evidence="4" id="KW-1185">Reference proteome</keyword>
<sequence>MFDLKGRVGLVTGGNGGIGLGFARGLAKAGASVMVAGRNAEKNAAAVAELKALGAEADAVIVDVTDAASIEAMVKATAERFGGIDILVNNAGTNIRNRPEVYAEADWHAVIDTNLTSAYLASKAAYPHLKAGGHGRVINNGSMLSIFGLPFHIAYAASKGGVVQFTKSLAVAWAADGITVNAVLPGWIDTDLTRKARKDMPQLNDNVLARTPKGRWGSLEDFEGLAAFLGSDASSFITGVAIPVDGGFSVQG</sequence>
<protein>
    <submittedName>
        <fullName evidence="3">2-deoxy-D-gluconate 3-dehydrogenase</fullName>
    </submittedName>
</protein>
<feature type="domain" description="Ketoreductase" evidence="2">
    <location>
        <begin position="7"/>
        <end position="144"/>
    </location>
</feature>